<evidence type="ECO:0000313" key="1">
    <source>
        <dbReference type="EMBL" id="KAF3759954.1"/>
    </source>
</evidence>
<name>A0A9P4XQ01_CRYP1</name>
<sequence>MTTACASGPNRQARRQTTLENLPRETIFFFFFFYHDQPSTRSQILDARRTGWPGRIDGHRNDRKAILGKGWGRRQGAESGSFSWLWVGWWRPSIGRTGQDG</sequence>
<reference evidence="1" key="1">
    <citation type="journal article" date="2020" name="Phytopathology">
        <title>Genome sequence of the chestnut blight fungus Cryphonectria parasitica EP155: A fundamental resource for an archetypical invasive plant pathogen.</title>
        <authorList>
            <person name="Crouch J.A."/>
            <person name="Dawe A."/>
            <person name="Aerts A."/>
            <person name="Barry K."/>
            <person name="Churchill A.C.L."/>
            <person name="Grimwood J."/>
            <person name="Hillman B."/>
            <person name="Milgroom M.G."/>
            <person name="Pangilinan J."/>
            <person name="Smith M."/>
            <person name="Salamov A."/>
            <person name="Schmutz J."/>
            <person name="Yadav J."/>
            <person name="Grigoriev I.V."/>
            <person name="Nuss D."/>
        </authorList>
    </citation>
    <scope>NUCLEOTIDE SEQUENCE</scope>
    <source>
        <strain evidence="1">EP155</strain>
    </source>
</reference>
<protein>
    <submittedName>
        <fullName evidence="1">Uncharacterized protein</fullName>
    </submittedName>
</protein>
<dbReference type="RefSeq" id="XP_040770933.1">
    <property type="nucleotide sequence ID" value="XM_040915105.1"/>
</dbReference>
<dbReference type="GeneID" id="63832234"/>
<keyword evidence="2" id="KW-1185">Reference proteome</keyword>
<accession>A0A9P4XQ01</accession>
<evidence type="ECO:0000313" key="2">
    <source>
        <dbReference type="Proteomes" id="UP000803844"/>
    </source>
</evidence>
<dbReference type="AlphaFoldDB" id="A0A9P4XQ01"/>
<proteinExistence type="predicted"/>
<gene>
    <name evidence="1" type="ORF">M406DRAFT_104555</name>
</gene>
<organism evidence="1 2">
    <name type="scientific">Cryphonectria parasitica (strain ATCC 38755 / EP155)</name>
    <dbReference type="NCBI Taxonomy" id="660469"/>
    <lineage>
        <taxon>Eukaryota</taxon>
        <taxon>Fungi</taxon>
        <taxon>Dikarya</taxon>
        <taxon>Ascomycota</taxon>
        <taxon>Pezizomycotina</taxon>
        <taxon>Sordariomycetes</taxon>
        <taxon>Sordariomycetidae</taxon>
        <taxon>Diaporthales</taxon>
        <taxon>Cryphonectriaceae</taxon>
        <taxon>Cryphonectria-Endothia species complex</taxon>
        <taxon>Cryphonectria</taxon>
    </lineage>
</organism>
<dbReference type="EMBL" id="MU032354">
    <property type="protein sequence ID" value="KAF3759954.1"/>
    <property type="molecule type" value="Genomic_DNA"/>
</dbReference>
<dbReference type="Proteomes" id="UP000803844">
    <property type="component" value="Unassembled WGS sequence"/>
</dbReference>
<comment type="caution">
    <text evidence="1">The sequence shown here is derived from an EMBL/GenBank/DDBJ whole genome shotgun (WGS) entry which is preliminary data.</text>
</comment>